<dbReference type="Proteomes" id="UP001497680">
    <property type="component" value="Unassembled WGS sequence"/>
</dbReference>
<proteinExistence type="predicted"/>
<sequence length="883" mass="97032">MPFNSLRSEAPGHLCIGNGLTQTSSRVNSDGRTTVQFHRSPRELANWFARLNDAAVTRPERKVFTRQCSSSASREEKGGSAKGPRLNIAIHIVGSRGDVQPFIPIAQLLSQPPFGHRVRICTHPVFKDFVEGNGLEFFSIGGDPEALMAFMVKNPGLLPSMESFKAGEISKRRREMSEIMHGAWRSCIEAGNGMGDKVRVSDVLSASDLFIADVIIANPPSMAHISCAEKLSIPLHMVFTMPYSPTHAFHHPLAAMQYGQTETGMANYLSFMMMELLTWQGLGDVINEFRTKTLRLEKISPLWGYQLLSRLRVPYSYLWSESLIPKPQDWGPHIRIAGFSFLSKASSYTPPPSLVEFLDAGPPPIYVGFGSIVVSDPQALTKLIFDALKLAKVRGIVSKGWGGIGEGDVPEDVYLVGDCPHDWLFERVACVVHHGGAGTTAAGLAASCPTIVIPFFGDQPFWGQMIARAGAGPNPVPFKKMTAEILAESIVFSLRPEVQAAAKGVAKQIAEEDGARSAAQDIQERIDSEGLRCDICPERLAVWKHTKTGAHLSSLASFYLVNKGFIKVKHLRFIRHKHWYVDEGAESVIIGLVAAASGFFTDVGVATSHYVRNLQSRPGPRARRKSSTRPQLRSSPASSRTARDSADQDLELDTDFTPKQLEEIARRVAKKPPKNMDGMHGPLSPDEEAREFESVTRLMSRQRDEQGRLRHVYHASADYAADLGRAGLKAPVALFYNAANGLRNFPSYAFGGQDMRRRDEIVGVKTGVKVAGKEFVLGFYDALSGIVVRPYKGAKNGPKGFSKGVFAAGWGLVGGIAGGIIGLPGYTLKGIEKELSKHRLTEHKAEVLLIRFRQGLDDCRQATDANKREIVERWKALHEEKQD</sequence>
<dbReference type="EMBL" id="MU394453">
    <property type="protein sequence ID" value="KAI6080338.1"/>
    <property type="molecule type" value="Genomic_DNA"/>
</dbReference>
<organism evidence="1 2">
    <name type="scientific">Hypoxylon rubiginosum</name>
    <dbReference type="NCBI Taxonomy" id="110542"/>
    <lineage>
        <taxon>Eukaryota</taxon>
        <taxon>Fungi</taxon>
        <taxon>Dikarya</taxon>
        <taxon>Ascomycota</taxon>
        <taxon>Pezizomycotina</taxon>
        <taxon>Sordariomycetes</taxon>
        <taxon>Xylariomycetidae</taxon>
        <taxon>Xylariales</taxon>
        <taxon>Hypoxylaceae</taxon>
        <taxon>Hypoxylon</taxon>
    </lineage>
</organism>
<name>A0ACC0CIT1_9PEZI</name>
<evidence type="ECO:0000313" key="1">
    <source>
        <dbReference type="EMBL" id="KAI6080338.1"/>
    </source>
</evidence>
<protein>
    <submittedName>
        <fullName evidence="1">Uncharacterized protein</fullName>
    </submittedName>
</protein>
<accession>A0ACC0CIT1</accession>
<reference evidence="1 2" key="1">
    <citation type="journal article" date="2022" name="New Phytol.">
        <title>Ecological generalism drives hyperdiversity of secondary metabolite gene clusters in xylarialean endophytes.</title>
        <authorList>
            <person name="Franco M.E.E."/>
            <person name="Wisecaver J.H."/>
            <person name="Arnold A.E."/>
            <person name="Ju Y.M."/>
            <person name="Slot J.C."/>
            <person name="Ahrendt S."/>
            <person name="Moore L.P."/>
            <person name="Eastman K.E."/>
            <person name="Scott K."/>
            <person name="Konkel Z."/>
            <person name="Mondo S.J."/>
            <person name="Kuo A."/>
            <person name="Hayes R.D."/>
            <person name="Haridas S."/>
            <person name="Andreopoulos B."/>
            <person name="Riley R."/>
            <person name="LaButti K."/>
            <person name="Pangilinan J."/>
            <person name="Lipzen A."/>
            <person name="Amirebrahimi M."/>
            <person name="Yan J."/>
            <person name="Adam C."/>
            <person name="Keymanesh K."/>
            <person name="Ng V."/>
            <person name="Louie K."/>
            <person name="Northen T."/>
            <person name="Drula E."/>
            <person name="Henrissat B."/>
            <person name="Hsieh H.M."/>
            <person name="Youens-Clark K."/>
            <person name="Lutzoni F."/>
            <person name="Miadlikowska J."/>
            <person name="Eastwood D.C."/>
            <person name="Hamelin R.C."/>
            <person name="Grigoriev I.V."/>
            <person name="U'Ren J.M."/>
        </authorList>
    </citation>
    <scope>NUCLEOTIDE SEQUENCE [LARGE SCALE GENOMIC DNA]</scope>
    <source>
        <strain evidence="1 2">ER1909</strain>
    </source>
</reference>
<evidence type="ECO:0000313" key="2">
    <source>
        <dbReference type="Proteomes" id="UP001497680"/>
    </source>
</evidence>
<keyword evidence="2" id="KW-1185">Reference proteome</keyword>
<gene>
    <name evidence="1" type="ORF">F4821DRAFT_251707</name>
</gene>
<comment type="caution">
    <text evidence="1">The sequence shown here is derived from an EMBL/GenBank/DDBJ whole genome shotgun (WGS) entry which is preliminary data.</text>
</comment>